<name>A5ARS2_VITVI</name>
<evidence type="ECO:0000313" key="2">
    <source>
        <dbReference type="EMBL" id="CAN80387.1"/>
    </source>
</evidence>
<feature type="compositionally biased region" description="Basic and acidic residues" evidence="1">
    <location>
        <begin position="49"/>
        <end position="59"/>
    </location>
</feature>
<dbReference type="AlphaFoldDB" id="A5ARS2"/>
<sequence>MVIVFIQKKRRRFQFRHITRNDTVSNVSLKEKVQKPPRQRRRARNGVGAEERVAGDQRERPRRLSKNAPGGRLLVIPRSPVFA</sequence>
<protein>
    <submittedName>
        <fullName evidence="2">Uncharacterized protein</fullName>
    </submittedName>
</protein>
<feature type="region of interest" description="Disordered" evidence="1">
    <location>
        <begin position="26"/>
        <end position="72"/>
    </location>
</feature>
<dbReference type="EMBL" id="AM433274">
    <property type="protein sequence ID" value="CAN80387.1"/>
    <property type="molecule type" value="Genomic_DNA"/>
</dbReference>
<proteinExistence type="predicted"/>
<feature type="compositionally biased region" description="Basic residues" evidence="1">
    <location>
        <begin position="35"/>
        <end position="44"/>
    </location>
</feature>
<organism evidence="2">
    <name type="scientific">Vitis vinifera</name>
    <name type="common">Grape</name>
    <dbReference type="NCBI Taxonomy" id="29760"/>
    <lineage>
        <taxon>Eukaryota</taxon>
        <taxon>Viridiplantae</taxon>
        <taxon>Streptophyta</taxon>
        <taxon>Embryophyta</taxon>
        <taxon>Tracheophyta</taxon>
        <taxon>Spermatophyta</taxon>
        <taxon>Magnoliopsida</taxon>
        <taxon>eudicotyledons</taxon>
        <taxon>Gunneridae</taxon>
        <taxon>Pentapetalae</taxon>
        <taxon>rosids</taxon>
        <taxon>Vitales</taxon>
        <taxon>Vitaceae</taxon>
        <taxon>Viteae</taxon>
        <taxon>Vitis</taxon>
    </lineage>
</organism>
<evidence type="ECO:0000256" key="1">
    <source>
        <dbReference type="SAM" id="MobiDB-lite"/>
    </source>
</evidence>
<accession>A5ARS2</accession>
<reference evidence="2" key="1">
    <citation type="journal article" date="2007" name="PLoS ONE">
        <title>The first genome sequence of an elite grapevine cultivar (Pinot noir Vitis vinifera L.): coping with a highly heterozygous genome.</title>
        <authorList>
            <person name="Velasco R."/>
            <person name="Zharkikh A."/>
            <person name="Troggio M."/>
            <person name="Cartwright D.A."/>
            <person name="Cestaro A."/>
            <person name="Pruss D."/>
            <person name="Pindo M."/>
            <person name="FitzGerald L.M."/>
            <person name="Vezzulli S."/>
            <person name="Reid J."/>
            <person name="Malacarne G."/>
            <person name="Iliev D."/>
            <person name="Coppola G."/>
            <person name="Wardell B."/>
            <person name="Micheletti D."/>
            <person name="Macalma T."/>
            <person name="Facci M."/>
            <person name="Mitchell J.T."/>
            <person name="Perazzolli M."/>
            <person name="Eldredge G."/>
            <person name="Gatto P."/>
            <person name="Oyzerski R."/>
            <person name="Moretto M."/>
            <person name="Gutin N."/>
            <person name="Stefanini M."/>
            <person name="Chen Y."/>
            <person name="Segala C."/>
            <person name="Davenport C."/>
            <person name="Dematte L."/>
            <person name="Mraz A."/>
            <person name="Battilana J."/>
            <person name="Stormo K."/>
            <person name="Costa F."/>
            <person name="Tao Q."/>
            <person name="Si-Ammour A."/>
            <person name="Harkins T."/>
            <person name="Lackey A."/>
            <person name="Perbost C."/>
            <person name="Taillon B."/>
            <person name="Stella A."/>
            <person name="Solovyev V."/>
            <person name="Fawcett J.A."/>
            <person name="Sterck L."/>
            <person name="Vandepoele K."/>
            <person name="Grando S.M."/>
            <person name="Toppo S."/>
            <person name="Moser C."/>
            <person name="Lanchbury J."/>
            <person name="Bogden R."/>
            <person name="Skolnick M."/>
            <person name="Sgaramella V."/>
            <person name="Bhatnagar S.K."/>
            <person name="Fontana P."/>
            <person name="Gutin A."/>
            <person name="Van de Peer Y."/>
            <person name="Salamini F."/>
            <person name="Viola R."/>
        </authorList>
    </citation>
    <scope>NUCLEOTIDE SEQUENCE</scope>
</reference>
<gene>
    <name evidence="2" type="ORF">VITISV_000105</name>
</gene>